<protein>
    <submittedName>
        <fullName evidence="1">CRISPR type I-f/ypest-associated protein csy2</fullName>
    </submittedName>
</protein>
<dbReference type="HOGENOM" id="CLU_2733586_0_0_6"/>
<accession>A0A0E2L7I1</accession>
<dbReference type="InterPro" id="IPR013398">
    <property type="entry name" value="CRISPR-assoc_prot_Csy2"/>
</dbReference>
<dbReference type="Pfam" id="PF09614">
    <property type="entry name" value="Cas_Csy2"/>
    <property type="match status" value="1"/>
</dbReference>
<dbReference type="EMBL" id="AWBU01000009">
    <property type="protein sequence ID" value="EQX30755.1"/>
    <property type="molecule type" value="Genomic_DNA"/>
</dbReference>
<evidence type="ECO:0000313" key="2">
    <source>
        <dbReference type="Proteomes" id="UP000016035"/>
    </source>
</evidence>
<reference evidence="2" key="1">
    <citation type="submission" date="2013-07" db="EMBL/GenBank/DDBJ databases">
        <title>The genome sequence of Escherichia coli UMEA 3162-1.</title>
        <authorList>
            <consortium name="The Broad Institute Genome Sequencing Platform"/>
            <consortium name="The Broad Institute Genome Sequencing Center for Infectious Disease"/>
            <person name="Feldgarden M."/>
            <person name="Frimodt-Moller N."/>
            <person name="Leihof R.F."/>
            <person name="Rasmussen L."/>
            <person name="Young S.K."/>
            <person name="Zeng Q."/>
            <person name="Gargeya S."/>
            <person name="Abouelleil A."/>
            <person name="Alvarado L."/>
            <person name="Berlin A.M."/>
            <person name="Chapman S.B."/>
            <person name="Gainer-Dewar J."/>
            <person name="Goldberg J."/>
            <person name="Gnerre S."/>
            <person name="Griggs A."/>
            <person name="Gujja S."/>
            <person name="Hansen M."/>
            <person name="Howarth C."/>
            <person name="Imamovic A."/>
            <person name="Larimer J."/>
            <person name="McCowan C."/>
            <person name="Murphy C."/>
            <person name="Pearson M."/>
            <person name="Poon T."/>
            <person name="Priest M."/>
            <person name="Roberts A."/>
            <person name="Saif S."/>
            <person name="Shea T."/>
            <person name="Sykes S."/>
            <person name="Wortman J."/>
            <person name="Nusbaum C."/>
            <person name="Birren B."/>
        </authorList>
    </citation>
    <scope>NUCLEOTIDE SEQUENCE [LARGE SCALE GENOMIC DNA]</scope>
    <source>
        <strain evidence="2">UMEA 3162-1</strain>
    </source>
</reference>
<sequence length="71" mass="7911">MSYLLLLPHIRIENANAVSGLTWGFPSMTHFLGYVHALSRKVVDEFGVSFDGCAVVSHEQHIQAYSSGRDF</sequence>
<name>A0A0E2L7I1_ECOU3</name>
<proteinExistence type="predicted"/>
<gene>
    <name evidence="1" type="ORF">G925_00880</name>
</gene>
<dbReference type="PATRIC" id="fig|1281200.3.peg.913"/>
<organism evidence="1 2">
    <name type="scientific">Escherichia coli (strain UMEA 3162-1)</name>
    <dbReference type="NCBI Taxonomy" id="1281200"/>
    <lineage>
        <taxon>Bacteria</taxon>
        <taxon>Pseudomonadati</taxon>
        <taxon>Pseudomonadota</taxon>
        <taxon>Gammaproteobacteria</taxon>
        <taxon>Enterobacterales</taxon>
        <taxon>Enterobacteriaceae</taxon>
        <taxon>Escherichia</taxon>
    </lineage>
</organism>
<evidence type="ECO:0000313" key="1">
    <source>
        <dbReference type="EMBL" id="EQX30755.1"/>
    </source>
</evidence>
<dbReference type="AlphaFoldDB" id="A0A0E2L7I1"/>
<comment type="caution">
    <text evidence="1">The sequence shown here is derived from an EMBL/GenBank/DDBJ whole genome shotgun (WGS) entry which is preliminary data.</text>
</comment>
<dbReference type="Proteomes" id="UP000016035">
    <property type="component" value="Unassembled WGS sequence"/>
</dbReference>